<dbReference type="EMBL" id="QRVN01000016">
    <property type="protein sequence ID" value="RGS46856.1"/>
    <property type="molecule type" value="Genomic_DNA"/>
</dbReference>
<dbReference type="Proteomes" id="UP000286113">
    <property type="component" value="Unassembled WGS sequence"/>
</dbReference>
<sequence>MNGMFMRVVQQGEAFAVQSQKSENGQMMKCNIVLQEMGGKYENQYAAAMLGNMAQCKYAAGELVAVTLRFTTHEHNGQVYQDILVTDIEKAF</sequence>
<evidence type="ECO:0000313" key="1">
    <source>
        <dbReference type="EMBL" id="RGS46856.1"/>
    </source>
</evidence>
<proteinExistence type="predicted"/>
<dbReference type="RefSeq" id="WP_119227530.1">
    <property type="nucleotide sequence ID" value="NZ_WBJN01000042.1"/>
</dbReference>
<comment type="caution">
    <text evidence="1">The sequence shown here is derived from an EMBL/GenBank/DDBJ whole genome shotgun (WGS) entry which is preliminary data.</text>
</comment>
<evidence type="ECO:0000313" key="2">
    <source>
        <dbReference type="Proteomes" id="UP000286113"/>
    </source>
</evidence>
<dbReference type="AlphaFoldDB" id="A0AA92TLD0"/>
<accession>A0AA92TLD0</accession>
<name>A0AA92TLD0_9BACT</name>
<reference evidence="1 2" key="1">
    <citation type="submission" date="2018-08" db="EMBL/GenBank/DDBJ databases">
        <title>A genome reference for cultivated species of the human gut microbiota.</title>
        <authorList>
            <person name="Zou Y."/>
            <person name="Xue W."/>
            <person name="Luo G."/>
        </authorList>
    </citation>
    <scope>NUCLEOTIDE SEQUENCE [LARGE SCALE GENOMIC DNA]</scope>
    <source>
        <strain evidence="1 2">AF22-1</strain>
    </source>
</reference>
<gene>
    <name evidence="1" type="ORF">DWX90_08865</name>
</gene>
<protein>
    <submittedName>
        <fullName evidence="1">DUF3127 domain-containing protein</fullName>
    </submittedName>
</protein>
<organism evidence="1 2">
    <name type="scientific">Segatella copri</name>
    <dbReference type="NCBI Taxonomy" id="165179"/>
    <lineage>
        <taxon>Bacteria</taxon>
        <taxon>Pseudomonadati</taxon>
        <taxon>Bacteroidota</taxon>
        <taxon>Bacteroidia</taxon>
        <taxon>Bacteroidales</taxon>
        <taxon>Prevotellaceae</taxon>
        <taxon>Segatella</taxon>
    </lineage>
</organism>